<keyword evidence="2" id="KW-1185">Reference proteome</keyword>
<evidence type="ECO:0000313" key="1">
    <source>
        <dbReference type="EMBL" id="OBQ54034.1"/>
    </source>
</evidence>
<dbReference type="STRING" id="1560234.SP90_06020"/>
<dbReference type="EMBL" id="JXMS01000008">
    <property type="protein sequence ID" value="OBQ54034.1"/>
    <property type="molecule type" value="Genomic_DNA"/>
</dbReference>
<dbReference type="AlphaFoldDB" id="A0A1B7XFH6"/>
<dbReference type="Proteomes" id="UP000091979">
    <property type="component" value="Unassembled WGS sequence"/>
</dbReference>
<gene>
    <name evidence="1" type="ORF">SP90_06020</name>
</gene>
<name>A0A1B7XFH6_9BACT</name>
<reference evidence="1 2" key="1">
    <citation type="submission" date="2015-01" db="EMBL/GenBank/DDBJ databases">
        <title>Desulfovibrio sp. JC271 draft genome sequence.</title>
        <authorList>
            <person name="Shivani Y."/>
            <person name="Subhash Y."/>
            <person name="Sasikala C."/>
            <person name="Ramana C.V."/>
        </authorList>
    </citation>
    <scope>NUCLEOTIDE SEQUENCE [LARGE SCALE GENOMIC DNA]</scope>
    <source>
        <strain evidence="1 2">JC271</strain>
    </source>
</reference>
<accession>A0A1B7XFH6</accession>
<organism evidence="1 2">
    <name type="scientific">Halodesulfovibrio spirochaetisodalis</name>
    <dbReference type="NCBI Taxonomy" id="1560234"/>
    <lineage>
        <taxon>Bacteria</taxon>
        <taxon>Pseudomonadati</taxon>
        <taxon>Thermodesulfobacteriota</taxon>
        <taxon>Desulfovibrionia</taxon>
        <taxon>Desulfovibrionales</taxon>
        <taxon>Desulfovibrionaceae</taxon>
        <taxon>Halodesulfovibrio</taxon>
    </lineage>
</organism>
<comment type="caution">
    <text evidence="1">The sequence shown here is derived from an EMBL/GenBank/DDBJ whole genome shotgun (WGS) entry which is preliminary data.</text>
</comment>
<evidence type="ECO:0000313" key="2">
    <source>
        <dbReference type="Proteomes" id="UP000091979"/>
    </source>
</evidence>
<sequence length="263" mass="30092">MADFDTLSSALRGEVMTDIASNFFGARIAIDDERALFEFVESDIRLSEQRALNICGQLQALLTSREDLENMLRAIGVSPEFVSRIEESDPWLSMPVPFALTTEGRYRKCVLETYTRMLNAFDFFLHGITYRKNTAEKYGKTTGYYRYLEWCDELNERIKKVNRDHSPTQVLSVVREMDVEKTAKQRAVGTVNSEAGCIPGDDLCILLLPREELQEMELPELPDLETTLTSGETVAETIKRYAGAVYKREPEKVKQIIRILKQN</sequence>
<proteinExistence type="predicted"/>
<dbReference type="PATRIC" id="fig|1560234.3.peg.3180"/>
<dbReference type="RefSeq" id="WP_066853608.1">
    <property type="nucleotide sequence ID" value="NZ_JXMS01000008.1"/>
</dbReference>
<dbReference type="OrthoDB" id="5470186at2"/>
<protein>
    <submittedName>
        <fullName evidence="1">Uncharacterized protein</fullName>
    </submittedName>
</protein>